<gene>
    <name evidence="2" type="ordered locus">RL1895</name>
</gene>
<protein>
    <submittedName>
        <fullName evidence="2">Uncharacterized protein</fullName>
    </submittedName>
</protein>
<dbReference type="AlphaFoldDB" id="Q1MI21"/>
<accession>Q1MI21</accession>
<evidence type="ECO:0000256" key="1">
    <source>
        <dbReference type="SAM" id="MobiDB-lite"/>
    </source>
</evidence>
<name>Q1MI21_RHIJ3</name>
<proteinExistence type="predicted"/>
<feature type="region of interest" description="Disordered" evidence="1">
    <location>
        <begin position="109"/>
        <end position="130"/>
    </location>
</feature>
<feature type="compositionally biased region" description="Polar residues" evidence="1">
    <location>
        <begin position="8"/>
        <end position="25"/>
    </location>
</feature>
<reference evidence="2 3" key="1">
    <citation type="journal article" date="2006" name="Genome Biol.">
        <title>The genome of Rhizobium leguminosarum has recognizable core and accessory components.</title>
        <authorList>
            <person name="Young J.W."/>
            <person name="Crossman L.C."/>
            <person name="Johnston A.W.B."/>
            <person name="Thomson N.R."/>
            <person name="Ghazoui Z.F."/>
            <person name="Hull K.H."/>
            <person name="Wexler M."/>
            <person name="Curson A.R.J."/>
            <person name="Todd J.D."/>
            <person name="Poole P.S."/>
            <person name="Mauchline T.H."/>
            <person name="East A.K."/>
            <person name="Quail M.A."/>
            <person name="Churcher C."/>
            <person name="Arrowsmith C."/>
            <person name="Cherevach A."/>
            <person name="Chillingworth T."/>
            <person name="Clarke K."/>
            <person name="Cronin A."/>
            <person name="Davis P."/>
            <person name="Fraser A."/>
            <person name="Hance Z."/>
            <person name="Hauser H."/>
            <person name="Jagels K."/>
            <person name="Moule S."/>
            <person name="Mungall K."/>
            <person name="Norbertczak H."/>
            <person name="Rabbinowitsch E."/>
            <person name="Sanders M."/>
            <person name="Simmonds M."/>
            <person name="Whitehead S."/>
            <person name="Parkhill J."/>
        </authorList>
    </citation>
    <scope>NUCLEOTIDE SEQUENCE [LARGE SCALE GENOMIC DNA]</scope>
    <source>
        <strain evidence="3">DSM 114642 / LMG 32736 / 3841</strain>
    </source>
</reference>
<dbReference type="HOGENOM" id="CLU_1936384_0_0_5"/>
<dbReference type="KEGG" id="rle:RL1895"/>
<evidence type="ECO:0000313" key="3">
    <source>
        <dbReference type="Proteomes" id="UP000006575"/>
    </source>
</evidence>
<sequence>MPPRIRRNSSPPQEPSRTTSATPPSRFTAPACAMATSRSSPTFRARVRPARMPTARRSPPIGARASVACERVPGARTRSILSSYRRLANNAASLILPSVPTCAWTDLTAEPANKSQTSDGLPIAQSADTK</sequence>
<keyword evidence="3" id="KW-1185">Reference proteome</keyword>
<dbReference type="EnsemblBacteria" id="CAK07389">
    <property type="protein sequence ID" value="CAK07389"/>
    <property type="gene ID" value="RL1895"/>
</dbReference>
<dbReference type="Proteomes" id="UP000006575">
    <property type="component" value="Chromosome"/>
</dbReference>
<dbReference type="EMBL" id="AM236080">
    <property type="protein sequence ID" value="CAK07389.1"/>
    <property type="molecule type" value="Genomic_DNA"/>
</dbReference>
<feature type="region of interest" description="Disordered" evidence="1">
    <location>
        <begin position="1"/>
        <end position="64"/>
    </location>
</feature>
<evidence type="ECO:0000313" key="2">
    <source>
        <dbReference type="EMBL" id="CAK07389.1"/>
    </source>
</evidence>
<organism evidence="2 3">
    <name type="scientific">Rhizobium johnstonii (strain DSM 114642 / LMG 32736 / 3841)</name>
    <name type="common">Rhizobium leguminosarum bv. viciae</name>
    <dbReference type="NCBI Taxonomy" id="216596"/>
    <lineage>
        <taxon>Bacteria</taxon>
        <taxon>Pseudomonadati</taxon>
        <taxon>Pseudomonadota</taxon>
        <taxon>Alphaproteobacteria</taxon>
        <taxon>Hyphomicrobiales</taxon>
        <taxon>Rhizobiaceae</taxon>
        <taxon>Rhizobium/Agrobacterium group</taxon>
        <taxon>Rhizobium</taxon>
        <taxon>Rhizobium johnstonii</taxon>
    </lineage>
</organism>